<proteinExistence type="predicted"/>
<dbReference type="Pfam" id="PF01973">
    <property type="entry name" value="MptE-like"/>
    <property type="match status" value="1"/>
</dbReference>
<dbReference type="RefSeq" id="WP_282198692.1">
    <property type="nucleotide sequence ID" value="NZ_BOQE01000001.1"/>
</dbReference>
<dbReference type="InterPro" id="IPR002826">
    <property type="entry name" value="MptE-like"/>
</dbReference>
<dbReference type="Proteomes" id="UP001057291">
    <property type="component" value="Unassembled WGS sequence"/>
</dbReference>
<dbReference type="EMBL" id="BOQE01000001">
    <property type="protein sequence ID" value="GIM45494.1"/>
    <property type="molecule type" value="Genomic_DNA"/>
</dbReference>
<evidence type="ECO:0000313" key="2">
    <source>
        <dbReference type="EMBL" id="GIM45494.1"/>
    </source>
</evidence>
<name>A0AAV4LCD3_9BACL</name>
<sequence>MIRLIQARTGQPTISIQAKGKTIYLHSRYDPIREAKELIKKWNVPQDRDLIIYGLGCGHHLRALKEGMDPQQQLIVLECCQEVLDTALRYGLITDLLEDSRFRLISIVSLQDFAENLSNCLQAVQEGTASFYVHGPSLKAIPEGMEQIRILLEEYHVQASSLTAQQKLLLSNVERVRPYLYDHPNVSVFSGCFDGVPAIIAAAGPSLSDVLPLLANVKDQAVIFCVGTALQALQQQNVHPDFVVVTEADARVIRQFEGIKSYPPLITFPTASPELTLTYPETVIWAFPDGIEELKSEAERLQFTTVSSGGSVTTAALSIAGLMGCNPIIFVGCDFAYVKGRTHASGTIYDGERVSFTSTCVRYTEAVGGGLIKTSVSWDIFRKWVERYISEHSSVQFYNASMGARISGTVEKNLNDLIHEGLLSKNFGISERINNILGSGDRGNAHDKNED</sequence>
<feature type="domain" description="6-hydroxymethylpterin diphosphokinase MptE-like" evidence="1">
    <location>
        <begin position="184"/>
        <end position="339"/>
    </location>
</feature>
<gene>
    <name evidence="2" type="ORF">DNHGIG_10430</name>
</gene>
<accession>A0AAV4LCD3</accession>
<protein>
    <recommendedName>
        <fullName evidence="1">6-hydroxymethylpterin diphosphokinase MptE-like domain-containing protein</fullName>
    </recommendedName>
</protein>
<organism evidence="2 3">
    <name type="scientific">Collibacillus ludicampi</name>
    <dbReference type="NCBI Taxonomy" id="2771369"/>
    <lineage>
        <taxon>Bacteria</taxon>
        <taxon>Bacillati</taxon>
        <taxon>Bacillota</taxon>
        <taxon>Bacilli</taxon>
        <taxon>Bacillales</taxon>
        <taxon>Alicyclobacillaceae</taxon>
        <taxon>Collibacillus</taxon>
    </lineage>
</organism>
<evidence type="ECO:0000259" key="1">
    <source>
        <dbReference type="Pfam" id="PF01973"/>
    </source>
</evidence>
<dbReference type="PANTHER" id="PTHR41786:SF1">
    <property type="entry name" value="6-HYDROXYMETHYLPTERIN DIPHOSPHOKINASE MPTE-LIKE DOMAIN-CONTAINING PROTEIN"/>
    <property type="match status" value="1"/>
</dbReference>
<dbReference type="PANTHER" id="PTHR41786">
    <property type="entry name" value="MOTILITY ACCESSORY FACTOR MAF"/>
    <property type="match status" value="1"/>
</dbReference>
<comment type="caution">
    <text evidence="2">The sequence shown here is derived from an EMBL/GenBank/DDBJ whole genome shotgun (WGS) entry which is preliminary data.</text>
</comment>
<evidence type="ECO:0000313" key="3">
    <source>
        <dbReference type="Proteomes" id="UP001057291"/>
    </source>
</evidence>
<reference evidence="2" key="1">
    <citation type="journal article" date="2023" name="Int. J. Syst. Evol. Microbiol.">
        <title>Collibacillus ludicampi gen. nov., sp. nov., a new soil bacterium of the family Alicyclobacillaceae.</title>
        <authorList>
            <person name="Jojima T."/>
            <person name="Ioku Y."/>
            <person name="Fukuta Y."/>
            <person name="Shirasaka N."/>
            <person name="Matsumura Y."/>
            <person name="Mori M."/>
        </authorList>
    </citation>
    <scope>NUCLEOTIDE SEQUENCE</scope>
    <source>
        <strain evidence="2">TP075</strain>
    </source>
</reference>
<dbReference type="AlphaFoldDB" id="A0AAV4LCD3"/>
<keyword evidence="3" id="KW-1185">Reference proteome</keyword>